<organism evidence="1 2">
    <name type="scientific">Agrobacterium tumefaciens</name>
    <dbReference type="NCBI Taxonomy" id="358"/>
    <lineage>
        <taxon>Bacteria</taxon>
        <taxon>Pseudomonadati</taxon>
        <taxon>Pseudomonadota</taxon>
        <taxon>Alphaproteobacteria</taxon>
        <taxon>Hyphomicrobiales</taxon>
        <taxon>Rhizobiaceae</taxon>
        <taxon>Rhizobium/Agrobacterium group</taxon>
        <taxon>Agrobacterium</taxon>
        <taxon>Agrobacterium tumefaciens complex</taxon>
    </lineage>
</organism>
<dbReference type="Proteomes" id="UP000077098">
    <property type="component" value="Unassembled WGS sequence"/>
</dbReference>
<gene>
    <name evidence="1" type="ORF">A7J57_05070</name>
</gene>
<name>A0A176X934_AGRTU</name>
<dbReference type="EMBL" id="LXPS01000022">
    <property type="protein sequence ID" value="OAE43634.1"/>
    <property type="molecule type" value="Genomic_DNA"/>
</dbReference>
<dbReference type="Pfam" id="PF06108">
    <property type="entry name" value="DUF952"/>
    <property type="match status" value="1"/>
</dbReference>
<dbReference type="InterPro" id="IPR009297">
    <property type="entry name" value="DUF952"/>
</dbReference>
<sequence>MQEPPTIIYKIVPETLWHEARAKGVFEGAPIDLSDGFIHFSTAKQVAETAARHFTGQVDLLLVAVDAAVLGDKLVYEPSRGGDLFPHLYGSLPFTAVLWETPLSLDHDGQHQFPEIL</sequence>
<protein>
    <recommendedName>
        <fullName evidence="3">DUF952 domain-containing protein</fullName>
    </recommendedName>
</protein>
<dbReference type="SUPFAM" id="SSF56399">
    <property type="entry name" value="ADP-ribosylation"/>
    <property type="match status" value="1"/>
</dbReference>
<evidence type="ECO:0008006" key="3">
    <source>
        <dbReference type="Google" id="ProtNLM"/>
    </source>
</evidence>
<dbReference type="PANTHER" id="PTHR34129:SF1">
    <property type="entry name" value="DUF952 DOMAIN-CONTAINING PROTEIN"/>
    <property type="match status" value="1"/>
</dbReference>
<dbReference type="AlphaFoldDB" id="A0A176X934"/>
<evidence type="ECO:0000313" key="2">
    <source>
        <dbReference type="Proteomes" id="UP000077098"/>
    </source>
</evidence>
<dbReference type="Gene3D" id="3.20.170.20">
    <property type="entry name" value="Protein of unknown function DUF952"/>
    <property type="match status" value="1"/>
</dbReference>
<reference evidence="1 2" key="1">
    <citation type="submission" date="2016-05" db="EMBL/GenBank/DDBJ databases">
        <authorList>
            <person name="Lavstsen T."/>
            <person name="Jespersen J.S."/>
        </authorList>
    </citation>
    <scope>NUCLEOTIDE SEQUENCE [LARGE SCALE GENOMIC DNA]</scope>
    <source>
        <strain evidence="1 2">KCJ1736</strain>
    </source>
</reference>
<proteinExistence type="predicted"/>
<dbReference type="RefSeq" id="WP_063949647.1">
    <property type="nucleotide sequence ID" value="NZ_CP072308.1"/>
</dbReference>
<dbReference type="PANTHER" id="PTHR34129">
    <property type="entry name" value="BLR1139 PROTEIN"/>
    <property type="match status" value="1"/>
</dbReference>
<comment type="caution">
    <text evidence="1">The sequence shown here is derived from an EMBL/GenBank/DDBJ whole genome shotgun (WGS) entry which is preliminary data.</text>
</comment>
<accession>A0A176X934</accession>
<evidence type="ECO:0000313" key="1">
    <source>
        <dbReference type="EMBL" id="OAE43634.1"/>
    </source>
</evidence>